<organism evidence="2 3">
    <name type="scientific">Candidatus Coproplasma avicola</name>
    <dbReference type="NCBI Taxonomy" id="2840744"/>
    <lineage>
        <taxon>Bacteria</taxon>
        <taxon>Bacillati</taxon>
        <taxon>Bacillota</taxon>
        <taxon>Clostridia</taxon>
        <taxon>Eubacteriales</taxon>
        <taxon>Candidatus Coproplasma</taxon>
    </lineage>
</organism>
<dbReference type="CDD" id="cd02947">
    <property type="entry name" value="TRX_family"/>
    <property type="match status" value="1"/>
</dbReference>
<dbReference type="InterPro" id="IPR036249">
    <property type="entry name" value="Thioredoxin-like_sf"/>
</dbReference>
<comment type="caution">
    <text evidence="2">The sequence shown here is derived from an EMBL/GenBank/DDBJ whole genome shotgun (WGS) entry which is preliminary data.</text>
</comment>
<dbReference type="EMBL" id="DVHK01000003">
    <property type="protein sequence ID" value="HIR66471.1"/>
    <property type="molecule type" value="Genomic_DNA"/>
</dbReference>
<accession>A0A9D1J8M8</accession>
<dbReference type="SUPFAM" id="SSF52833">
    <property type="entry name" value="Thioredoxin-like"/>
    <property type="match status" value="1"/>
</dbReference>
<reference evidence="2" key="2">
    <citation type="journal article" date="2021" name="PeerJ">
        <title>Extensive microbial diversity within the chicken gut microbiome revealed by metagenomics and culture.</title>
        <authorList>
            <person name="Gilroy R."/>
            <person name="Ravi A."/>
            <person name="Getino M."/>
            <person name="Pursley I."/>
            <person name="Horton D.L."/>
            <person name="Alikhan N.F."/>
            <person name="Baker D."/>
            <person name="Gharbi K."/>
            <person name="Hall N."/>
            <person name="Watson M."/>
            <person name="Adriaenssens E.M."/>
            <person name="Foster-Nyarko E."/>
            <person name="Jarju S."/>
            <person name="Secka A."/>
            <person name="Antonio M."/>
            <person name="Oren A."/>
            <person name="Chaudhuri R.R."/>
            <person name="La Ragione R."/>
            <person name="Hildebrand F."/>
            <person name="Pallen M.J."/>
        </authorList>
    </citation>
    <scope>NUCLEOTIDE SEQUENCE</scope>
    <source>
        <strain evidence="2">ChiW16-3235</strain>
    </source>
</reference>
<reference evidence="2" key="1">
    <citation type="submission" date="2020-10" db="EMBL/GenBank/DDBJ databases">
        <authorList>
            <person name="Gilroy R."/>
        </authorList>
    </citation>
    <scope>NUCLEOTIDE SEQUENCE</scope>
    <source>
        <strain evidence="2">ChiW16-3235</strain>
    </source>
</reference>
<evidence type="ECO:0000313" key="2">
    <source>
        <dbReference type="EMBL" id="HIR66471.1"/>
    </source>
</evidence>
<proteinExistence type="predicted"/>
<gene>
    <name evidence="2" type="ORF">IAB94_00310</name>
</gene>
<feature type="domain" description="Thioredoxin" evidence="1">
    <location>
        <begin position="4"/>
        <end position="81"/>
    </location>
</feature>
<protein>
    <submittedName>
        <fullName evidence="2">Thioredoxin family protein</fullName>
    </submittedName>
</protein>
<evidence type="ECO:0000313" key="3">
    <source>
        <dbReference type="Proteomes" id="UP000823913"/>
    </source>
</evidence>
<sequence length="91" mass="9887">MIKLIEISGDSCASCHALLPGLNAVANENGIALERIDIETSPDAVEKYGVERIPTKVLADGEKIIAKCSGFQPEEILSLWVEAKLEEYSKN</sequence>
<dbReference type="InterPro" id="IPR013766">
    <property type="entry name" value="Thioredoxin_domain"/>
</dbReference>
<evidence type="ECO:0000259" key="1">
    <source>
        <dbReference type="Pfam" id="PF00085"/>
    </source>
</evidence>
<dbReference type="Proteomes" id="UP000823913">
    <property type="component" value="Unassembled WGS sequence"/>
</dbReference>
<dbReference type="Gene3D" id="3.40.30.10">
    <property type="entry name" value="Glutaredoxin"/>
    <property type="match status" value="1"/>
</dbReference>
<name>A0A9D1J8M8_9FIRM</name>
<dbReference type="Pfam" id="PF00085">
    <property type="entry name" value="Thioredoxin"/>
    <property type="match status" value="1"/>
</dbReference>
<dbReference type="AlphaFoldDB" id="A0A9D1J8M8"/>